<evidence type="ECO:0000256" key="5">
    <source>
        <dbReference type="SAM" id="MobiDB-lite"/>
    </source>
</evidence>
<keyword evidence="2" id="KW-0238">DNA-binding</keyword>
<accession>A0AAD6EH83</accession>
<keyword evidence="1" id="KW-0805">Transcription regulation</keyword>
<reference evidence="7" key="1">
    <citation type="journal article" date="2023" name="IMA Fungus">
        <title>Comparative genomic study of the Penicillium genus elucidates a diverse pangenome and 15 lateral gene transfer events.</title>
        <authorList>
            <person name="Petersen C."/>
            <person name="Sorensen T."/>
            <person name="Nielsen M.R."/>
            <person name="Sondergaard T.E."/>
            <person name="Sorensen J.L."/>
            <person name="Fitzpatrick D.A."/>
            <person name="Frisvad J.C."/>
            <person name="Nielsen K.L."/>
        </authorList>
    </citation>
    <scope>NUCLEOTIDE SEQUENCE</scope>
    <source>
        <strain evidence="7">IBT 12815</strain>
    </source>
</reference>
<keyword evidence="4" id="KW-0539">Nucleus</keyword>
<evidence type="ECO:0000259" key="6">
    <source>
        <dbReference type="PROSITE" id="PS50048"/>
    </source>
</evidence>
<evidence type="ECO:0000256" key="1">
    <source>
        <dbReference type="ARBA" id="ARBA00023015"/>
    </source>
</evidence>
<feature type="domain" description="Zn(2)-C6 fungal-type" evidence="6">
    <location>
        <begin position="29"/>
        <end position="60"/>
    </location>
</feature>
<dbReference type="PROSITE" id="PS50048">
    <property type="entry name" value="ZN2_CY6_FUNGAL_2"/>
    <property type="match status" value="1"/>
</dbReference>
<comment type="caution">
    <text evidence="7">The sequence shown here is derived from an EMBL/GenBank/DDBJ whole genome shotgun (WGS) entry which is preliminary data.</text>
</comment>
<sequence length="257" mass="28736">MDPTAARHIQCPSGIAKQNKQGRRPGKIACAACHARKKRCDISPPYHQCTHCRKEDQCCVPRDPIDSKTYKPLGRPTRRRMSNRNHNSQQASDNHENQFHVNGFLPRGIDHEIPRWSAVYSSYSEMRRLLPSLTSTFPSPSPEMEEDIAHRQTTKERKRNVSSSGVGSSRRFQSGVLYRDYAESTSSIKGISIRASRSLSPSPAPVGERVGLEKALACEAEMHGDLTSMREVRVPNGGGPGSTYDVFMNDLDALLRF</sequence>
<dbReference type="SUPFAM" id="SSF57701">
    <property type="entry name" value="Zn2/Cys6 DNA-binding domain"/>
    <property type="match status" value="1"/>
</dbReference>
<dbReference type="EMBL" id="JAQJAE010000001">
    <property type="protein sequence ID" value="KAJ5616347.1"/>
    <property type="molecule type" value="Genomic_DNA"/>
</dbReference>
<evidence type="ECO:0000313" key="8">
    <source>
        <dbReference type="Proteomes" id="UP001213799"/>
    </source>
</evidence>
<keyword evidence="3" id="KW-0804">Transcription</keyword>
<evidence type="ECO:0000313" key="7">
    <source>
        <dbReference type="EMBL" id="KAJ5616347.1"/>
    </source>
</evidence>
<dbReference type="RefSeq" id="XP_056757514.1">
    <property type="nucleotide sequence ID" value="XM_056892519.1"/>
</dbReference>
<reference evidence="7" key="2">
    <citation type="submission" date="2023-01" db="EMBL/GenBank/DDBJ databases">
        <authorList>
            <person name="Petersen C."/>
        </authorList>
    </citation>
    <scope>NUCLEOTIDE SEQUENCE</scope>
    <source>
        <strain evidence="7">IBT 12815</strain>
    </source>
</reference>
<protein>
    <recommendedName>
        <fullName evidence="6">Zn(2)-C6 fungal-type domain-containing protein</fullName>
    </recommendedName>
</protein>
<dbReference type="Proteomes" id="UP001213799">
    <property type="component" value="Unassembled WGS sequence"/>
</dbReference>
<keyword evidence="8" id="KW-1185">Reference proteome</keyword>
<dbReference type="InterPro" id="IPR001138">
    <property type="entry name" value="Zn2Cys6_DnaBD"/>
</dbReference>
<proteinExistence type="predicted"/>
<evidence type="ECO:0000256" key="4">
    <source>
        <dbReference type="ARBA" id="ARBA00023242"/>
    </source>
</evidence>
<dbReference type="GO" id="GO:0000981">
    <property type="term" value="F:DNA-binding transcription factor activity, RNA polymerase II-specific"/>
    <property type="evidence" value="ECO:0007669"/>
    <property type="project" value="InterPro"/>
</dbReference>
<dbReference type="GeneID" id="81582761"/>
<dbReference type="PROSITE" id="PS00463">
    <property type="entry name" value="ZN2_CY6_FUNGAL_1"/>
    <property type="match status" value="1"/>
</dbReference>
<dbReference type="GO" id="GO:0008270">
    <property type="term" value="F:zinc ion binding"/>
    <property type="evidence" value="ECO:0007669"/>
    <property type="project" value="InterPro"/>
</dbReference>
<gene>
    <name evidence="7" type="ORF">N7537_001461</name>
</gene>
<dbReference type="AlphaFoldDB" id="A0AAD6EH83"/>
<name>A0AAD6EH83_9EURO</name>
<dbReference type="CDD" id="cd00067">
    <property type="entry name" value="GAL4"/>
    <property type="match status" value="1"/>
</dbReference>
<dbReference type="GO" id="GO:0003677">
    <property type="term" value="F:DNA binding"/>
    <property type="evidence" value="ECO:0007669"/>
    <property type="project" value="UniProtKB-KW"/>
</dbReference>
<dbReference type="InterPro" id="IPR036864">
    <property type="entry name" value="Zn2-C6_fun-type_DNA-bd_sf"/>
</dbReference>
<feature type="region of interest" description="Disordered" evidence="5">
    <location>
        <begin position="69"/>
        <end position="93"/>
    </location>
</feature>
<dbReference type="Gene3D" id="4.10.240.10">
    <property type="entry name" value="Zn(2)-C6 fungal-type DNA-binding domain"/>
    <property type="match status" value="1"/>
</dbReference>
<organism evidence="7 8">
    <name type="scientific">Penicillium hordei</name>
    <dbReference type="NCBI Taxonomy" id="40994"/>
    <lineage>
        <taxon>Eukaryota</taxon>
        <taxon>Fungi</taxon>
        <taxon>Dikarya</taxon>
        <taxon>Ascomycota</taxon>
        <taxon>Pezizomycotina</taxon>
        <taxon>Eurotiomycetes</taxon>
        <taxon>Eurotiomycetidae</taxon>
        <taxon>Eurotiales</taxon>
        <taxon>Aspergillaceae</taxon>
        <taxon>Penicillium</taxon>
    </lineage>
</organism>
<feature type="region of interest" description="Disordered" evidence="5">
    <location>
        <begin position="135"/>
        <end position="169"/>
    </location>
</feature>
<evidence type="ECO:0000256" key="2">
    <source>
        <dbReference type="ARBA" id="ARBA00023125"/>
    </source>
</evidence>
<evidence type="ECO:0000256" key="3">
    <source>
        <dbReference type="ARBA" id="ARBA00023163"/>
    </source>
</evidence>